<evidence type="ECO:0000256" key="2">
    <source>
        <dbReference type="ARBA" id="ARBA00022771"/>
    </source>
</evidence>
<dbReference type="PROSITE" id="PS50089">
    <property type="entry name" value="ZF_RING_2"/>
    <property type="match status" value="1"/>
</dbReference>
<dbReference type="InterPro" id="IPR018957">
    <property type="entry name" value="Znf_C3HC4_RING-type"/>
</dbReference>
<keyword evidence="1" id="KW-0479">Metal-binding</keyword>
<dbReference type="SUPFAM" id="SSF57850">
    <property type="entry name" value="RING/U-box"/>
    <property type="match status" value="1"/>
</dbReference>
<dbReference type="Proteomes" id="UP000559256">
    <property type="component" value="Unassembled WGS sequence"/>
</dbReference>
<dbReference type="GO" id="GO:0008270">
    <property type="term" value="F:zinc ion binding"/>
    <property type="evidence" value="ECO:0007669"/>
    <property type="project" value="UniProtKB-KW"/>
</dbReference>
<dbReference type="Gene3D" id="3.30.40.10">
    <property type="entry name" value="Zinc/RING finger domain, C3HC4 (zinc finger)"/>
    <property type="match status" value="1"/>
</dbReference>
<sequence>MHIDVLLILYACTAISLRMSNGDHRRYTTCTLTATHPLALITMRFQIKDRCQTQLVLTPLPITFMQPVTPQLLTQVQDLRRRLPHRDRRVAVQLDIIGWGHINLDNWLQKLEKKIRELPERQIDPALHLLGLEEWNLKFSKDILAGRIAKARFGMKKPLKWWHCERMDGLNFALSGLQGMTEELGREKERIPEPWVVRYVPPPPDVPFDSSPPPDWLAMFVPSEVPSVCIEDHNACCTICCEDFKPPRLNEQDQEDDEDIDLDILFQLPCQHVLHKECLKNIDKNVCPVCRAQFSWKDRPPRPSVPSTPSSLSLSLSSSSRTRSLDDGPERYSLEVSTDSSQSGLGSRIRSFFPIFS</sequence>
<accession>A0A8H5GHN4</accession>
<evidence type="ECO:0000256" key="5">
    <source>
        <dbReference type="SAM" id="MobiDB-lite"/>
    </source>
</evidence>
<evidence type="ECO:0000256" key="6">
    <source>
        <dbReference type="SAM" id="SignalP"/>
    </source>
</evidence>
<dbReference type="InterPro" id="IPR001841">
    <property type="entry name" value="Znf_RING"/>
</dbReference>
<evidence type="ECO:0000313" key="9">
    <source>
        <dbReference type="Proteomes" id="UP000559256"/>
    </source>
</evidence>
<keyword evidence="2 4" id="KW-0863">Zinc-finger</keyword>
<dbReference type="OrthoDB" id="2623028at2759"/>
<dbReference type="InterPro" id="IPR013083">
    <property type="entry name" value="Znf_RING/FYVE/PHD"/>
</dbReference>
<feature type="region of interest" description="Disordered" evidence="5">
    <location>
        <begin position="298"/>
        <end position="345"/>
    </location>
</feature>
<dbReference type="EMBL" id="JAACJM010000030">
    <property type="protein sequence ID" value="KAF5364998.1"/>
    <property type="molecule type" value="Genomic_DNA"/>
</dbReference>
<evidence type="ECO:0000256" key="1">
    <source>
        <dbReference type="ARBA" id="ARBA00022723"/>
    </source>
</evidence>
<proteinExistence type="predicted"/>
<feature type="signal peptide" evidence="6">
    <location>
        <begin position="1"/>
        <end position="22"/>
    </location>
</feature>
<gene>
    <name evidence="8" type="ORF">D9758_008097</name>
</gene>
<name>A0A8H5GHN4_9AGAR</name>
<feature type="compositionally biased region" description="Polar residues" evidence="5">
    <location>
        <begin position="335"/>
        <end position="345"/>
    </location>
</feature>
<evidence type="ECO:0000256" key="3">
    <source>
        <dbReference type="ARBA" id="ARBA00022833"/>
    </source>
</evidence>
<keyword evidence="9" id="KW-1185">Reference proteome</keyword>
<feature type="chain" id="PRO_5034229070" description="RING-type domain-containing protein" evidence="6">
    <location>
        <begin position="23"/>
        <end position="357"/>
    </location>
</feature>
<keyword evidence="6" id="KW-0732">Signal</keyword>
<reference evidence="8 9" key="1">
    <citation type="journal article" date="2020" name="ISME J.">
        <title>Uncovering the hidden diversity of litter-decomposition mechanisms in mushroom-forming fungi.</title>
        <authorList>
            <person name="Floudas D."/>
            <person name="Bentzer J."/>
            <person name="Ahren D."/>
            <person name="Johansson T."/>
            <person name="Persson P."/>
            <person name="Tunlid A."/>
        </authorList>
    </citation>
    <scope>NUCLEOTIDE SEQUENCE [LARGE SCALE GENOMIC DNA]</scope>
    <source>
        <strain evidence="8 9">CBS 291.85</strain>
    </source>
</reference>
<dbReference type="AlphaFoldDB" id="A0A8H5GHN4"/>
<comment type="caution">
    <text evidence="8">The sequence shown here is derived from an EMBL/GenBank/DDBJ whole genome shotgun (WGS) entry which is preliminary data.</text>
</comment>
<evidence type="ECO:0000313" key="8">
    <source>
        <dbReference type="EMBL" id="KAF5364998.1"/>
    </source>
</evidence>
<evidence type="ECO:0000259" key="7">
    <source>
        <dbReference type="PROSITE" id="PS50089"/>
    </source>
</evidence>
<feature type="compositionally biased region" description="Basic and acidic residues" evidence="5">
    <location>
        <begin position="323"/>
        <end position="333"/>
    </location>
</feature>
<keyword evidence="3" id="KW-0862">Zinc</keyword>
<feature type="compositionally biased region" description="Low complexity" evidence="5">
    <location>
        <begin position="305"/>
        <end position="322"/>
    </location>
</feature>
<protein>
    <recommendedName>
        <fullName evidence="7">RING-type domain-containing protein</fullName>
    </recommendedName>
</protein>
<organism evidence="8 9">
    <name type="scientific">Tetrapyrgos nigripes</name>
    <dbReference type="NCBI Taxonomy" id="182062"/>
    <lineage>
        <taxon>Eukaryota</taxon>
        <taxon>Fungi</taxon>
        <taxon>Dikarya</taxon>
        <taxon>Basidiomycota</taxon>
        <taxon>Agaricomycotina</taxon>
        <taxon>Agaricomycetes</taxon>
        <taxon>Agaricomycetidae</taxon>
        <taxon>Agaricales</taxon>
        <taxon>Marasmiineae</taxon>
        <taxon>Marasmiaceae</taxon>
        <taxon>Tetrapyrgos</taxon>
    </lineage>
</organism>
<evidence type="ECO:0000256" key="4">
    <source>
        <dbReference type="PROSITE-ProRule" id="PRU00175"/>
    </source>
</evidence>
<dbReference type="Pfam" id="PF00097">
    <property type="entry name" value="zf-C3HC4"/>
    <property type="match status" value="1"/>
</dbReference>
<dbReference type="SMART" id="SM00184">
    <property type="entry name" value="RING"/>
    <property type="match status" value="1"/>
</dbReference>
<feature type="domain" description="RING-type" evidence="7">
    <location>
        <begin position="237"/>
        <end position="291"/>
    </location>
</feature>